<dbReference type="SUPFAM" id="SSF54928">
    <property type="entry name" value="RNA-binding domain, RBD"/>
    <property type="match status" value="1"/>
</dbReference>
<comment type="caution">
    <text evidence="2">The sequence shown here is derived from an EMBL/GenBank/DDBJ whole genome shotgun (WGS) entry which is preliminary data.</text>
</comment>
<feature type="region of interest" description="Disordered" evidence="1">
    <location>
        <begin position="128"/>
        <end position="472"/>
    </location>
</feature>
<name>C5P1T5_COCP7</name>
<feature type="compositionally biased region" description="Low complexity" evidence="1">
    <location>
        <begin position="288"/>
        <end position="309"/>
    </location>
</feature>
<accession>C5P1T5</accession>
<organism evidence="2 3">
    <name type="scientific">Coccidioides posadasii (strain C735)</name>
    <name type="common">Valley fever fungus</name>
    <dbReference type="NCBI Taxonomy" id="222929"/>
    <lineage>
        <taxon>Eukaryota</taxon>
        <taxon>Fungi</taxon>
        <taxon>Dikarya</taxon>
        <taxon>Ascomycota</taxon>
        <taxon>Pezizomycotina</taxon>
        <taxon>Eurotiomycetes</taxon>
        <taxon>Eurotiomycetidae</taxon>
        <taxon>Onygenales</taxon>
        <taxon>Onygenaceae</taxon>
        <taxon>Coccidioides</taxon>
    </lineage>
</organism>
<proteinExistence type="predicted"/>
<feature type="region of interest" description="Disordered" evidence="1">
    <location>
        <begin position="485"/>
        <end position="509"/>
    </location>
</feature>
<dbReference type="HOGENOM" id="CLU_024590_0_0_1"/>
<sequence length="622" mass="68512">MSTTPVKRLHITPLDAALLNTILHPTTRSLATDISFHTVQTFPESNYGFVTLPTAEAEKLVKKLNGSILKGRKLRIQEARLRREIPLEELTSPEDPGPKVTCNTAMAKKRKAGDNAIEGYELPSERRVKRGWTEAPDKEKNRSRKADRKEQKKDSKGKKAQRSKYTNNPECLFQTVPPPNKADLSKADKKRKRKPSDTAAVVVHEFEKLTTHPSFLRTGQDSSSKSLTNEYVDGKGWLDRSGSVKEASSLKTKPEPTSRIRPQERNVSKISVQITENWAPSSSEDETSSCGSSSEEESPGYSSSSSSDEVLNKETTNDCVVHPSPSTSKRSSNDKSLAGNGDITSSTTLAMDEASSDSTSELSDEGDVDQGNETFRDRHDSIDGVDDETSSSNSSSEDDTAVSSSALDGGDSHSDKEEEESENEPPAKEVQQADTTPECVPAPKEIHPLEALFKRPASGAATPPGKAQPAASTAFSFFGNAEENSDIEDEDDYTTSLHGADGNIVAEPQTPFTKMDLQIRAVRSGAPTPDTVAVSKVRFWEEDEEEDSADVDAEGNDRGDGTMKPTTILSKATERKDPEADGESEFSKWFWENRGDNNRAWKRRRREAGKERRQRENRRRGR</sequence>
<feature type="compositionally biased region" description="Basic and acidic residues" evidence="1">
    <location>
        <begin position="252"/>
        <end position="267"/>
    </location>
</feature>
<evidence type="ECO:0000313" key="2">
    <source>
        <dbReference type="EMBL" id="EER29643.1"/>
    </source>
</evidence>
<feature type="compositionally biased region" description="Polar residues" evidence="1">
    <location>
        <begin position="268"/>
        <end position="280"/>
    </location>
</feature>
<feature type="compositionally biased region" description="Acidic residues" evidence="1">
    <location>
        <begin position="541"/>
        <end position="554"/>
    </location>
</feature>
<evidence type="ECO:0000256" key="1">
    <source>
        <dbReference type="SAM" id="MobiDB-lite"/>
    </source>
</evidence>
<feature type="compositionally biased region" description="Polar residues" evidence="1">
    <location>
        <begin position="317"/>
        <end position="330"/>
    </location>
</feature>
<dbReference type="GO" id="GO:0003676">
    <property type="term" value="F:nucleic acid binding"/>
    <property type="evidence" value="ECO:0007669"/>
    <property type="project" value="InterPro"/>
</dbReference>
<dbReference type="Proteomes" id="UP000009084">
    <property type="component" value="Unassembled WGS sequence"/>
</dbReference>
<dbReference type="EMBL" id="ACFW01000009">
    <property type="protein sequence ID" value="EER29643.1"/>
    <property type="molecule type" value="Genomic_DNA"/>
</dbReference>
<feature type="compositionally biased region" description="Polar residues" evidence="1">
    <location>
        <begin position="211"/>
        <end position="229"/>
    </location>
</feature>
<dbReference type="KEGG" id="cpw:9697282"/>
<evidence type="ECO:0000313" key="3">
    <source>
        <dbReference type="Proteomes" id="UP000009084"/>
    </source>
</evidence>
<dbReference type="Gene3D" id="3.30.70.330">
    <property type="match status" value="1"/>
</dbReference>
<dbReference type="OrthoDB" id="3595585at2759"/>
<feature type="compositionally biased region" description="Basic and acidic residues" evidence="1">
    <location>
        <begin position="128"/>
        <end position="140"/>
    </location>
</feature>
<reference evidence="2 3" key="1">
    <citation type="journal article" date="2009" name="Genome Res.">
        <title>Comparative genomic analyses of the human fungal pathogens Coccidioides and their relatives.</title>
        <authorList>
            <person name="Sharpton T.J."/>
            <person name="Stajich J.E."/>
            <person name="Rounsley S.D."/>
            <person name="Gardner M.J."/>
            <person name="Wortman J.R."/>
            <person name="Jordar V.S."/>
            <person name="Maiti R."/>
            <person name="Kodira C.D."/>
            <person name="Neafsey D.E."/>
            <person name="Zeng Q."/>
            <person name="Hung C.-Y."/>
            <person name="McMahan C."/>
            <person name="Muszewska A."/>
            <person name="Grynberg M."/>
            <person name="Mandel M.A."/>
            <person name="Kellner E.M."/>
            <person name="Barker B.M."/>
            <person name="Galgiani J.N."/>
            <person name="Orbach M.J."/>
            <person name="Kirkland T.N."/>
            <person name="Cole G.T."/>
            <person name="Henn M.R."/>
            <person name="Birren B.W."/>
            <person name="Taylor J.W."/>
        </authorList>
    </citation>
    <scope>NUCLEOTIDE SEQUENCE [LARGE SCALE GENOMIC DNA]</scope>
    <source>
        <strain evidence="3">C735</strain>
    </source>
</reference>
<gene>
    <name evidence="2" type="ORF">CPC735_073250</name>
</gene>
<feature type="region of interest" description="Disordered" evidence="1">
    <location>
        <begin position="538"/>
        <end position="622"/>
    </location>
</feature>
<dbReference type="VEuPathDB" id="FungiDB:CPC735_073250"/>
<protein>
    <submittedName>
        <fullName evidence="2">Uncharacterized protein</fullName>
    </submittedName>
</protein>
<dbReference type="InterPro" id="IPR035979">
    <property type="entry name" value="RBD_domain_sf"/>
</dbReference>
<feature type="compositionally biased region" description="Low complexity" evidence="1">
    <location>
        <begin position="390"/>
        <end position="406"/>
    </location>
</feature>
<dbReference type="InterPro" id="IPR012677">
    <property type="entry name" value="Nucleotide-bd_a/b_plait_sf"/>
</dbReference>
<dbReference type="AlphaFoldDB" id="C5P1T5"/>